<dbReference type="InterPro" id="IPR002123">
    <property type="entry name" value="Plipid/glycerol_acylTrfase"/>
</dbReference>
<sequence>MKKLIKINNKKFCFYEDILNDDFMNNHLTRPIVSEKYPFIRQKIYALFSFIIYYLIALPILTIVCKIRGIKVINRKELKKTRKVGAFIYSNHTNVFDFFTIQSYVERHKRVNAIGYSDSTSIPIGKHFIHQLGYIPIPNNIHAMKNFMEAIKYYIDKKQDILIFPEAHVLPYYTKIRPFSATSFRYPASLNAPVIPIVTTYYKSKFKKKPNIKIIIGKTIYPKKELSERENKLYLRDECYKEMVRISSSYKQYEYIKYIQTDPES</sequence>
<dbReference type="Pfam" id="PF01553">
    <property type="entry name" value="Acyltransferase"/>
    <property type="match status" value="1"/>
</dbReference>
<evidence type="ECO:0000313" key="3">
    <source>
        <dbReference type="EMBL" id="MBO8427847.1"/>
    </source>
</evidence>
<reference evidence="3" key="2">
    <citation type="journal article" date="2021" name="PeerJ">
        <title>Extensive microbial diversity within the chicken gut microbiome revealed by metagenomics and culture.</title>
        <authorList>
            <person name="Gilroy R."/>
            <person name="Ravi A."/>
            <person name="Getino M."/>
            <person name="Pursley I."/>
            <person name="Horton D.L."/>
            <person name="Alikhan N.F."/>
            <person name="Baker D."/>
            <person name="Gharbi K."/>
            <person name="Hall N."/>
            <person name="Watson M."/>
            <person name="Adriaenssens E.M."/>
            <person name="Foster-Nyarko E."/>
            <person name="Jarju S."/>
            <person name="Secka A."/>
            <person name="Antonio M."/>
            <person name="Oren A."/>
            <person name="Chaudhuri R.R."/>
            <person name="La Ragione R."/>
            <person name="Hildebrand F."/>
            <person name="Pallen M.J."/>
        </authorList>
    </citation>
    <scope>NUCLEOTIDE SEQUENCE</scope>
    <source>
        <strain evidence="3">11159</strain>
    </source>
</reference>
<dbReference type="AlphaFoldDB" id="A0A9D9DHM6"/>
<keyword evidence="3" id="KW-0808">Transferase</keyword>
<keyword evidence="1" id="KW-0812">Transmembrane</keyword>
<keyword evidence="1" id="KW-0472">Membrane</keyword>
<evidence type="ECO:0000313" key="4">
    <source>
        <dbReference type="Proteomes" id="UP000823613"/>
    </source>
</evidence>
<reference evidence="3" key="1">
    <citation type="submission" date="2020-10" db="EMBL/GenBank/DDBJ databases">
        <authorList>
            <person name="Gilroy R."/>
        </authorList>
    </citation>
    <scope>NUCLEOTIDE SEQUENCE</scope>
    <source>
        <strain evidence="3">11159</strain>
    </source>
</reference>
<organism evidence="3 4">
    <name type="scientific">Candidatus Onthovivens merdipullorum</name>
    <dbReference type="NCBI Taxonomy" id="2840889"/>
    <lineage>
        <taxon>Bacteria</taxon>
        <taxon>Bacillati</taxon>
        <taxon>Bacillota</taxon>
        <taxon>Bacilli</taxon>
        <taxon>Bacillales</taxon>
        <taxon>Candidatus Onthovivens</taxon>
    </lineage>
</organism>
<evidence type="ECO:0000256" key="1">
    <source>
        <dbReference type="SAM" id="Phobius"/>
    </source>
</evidence>
<keyword evidence="3" id="KW-0012">Acyltransferase</keyword>
<keyword evidence="1" id="KW-1133">Transmembrane helix</keyword>
<feature type="transmembrane region" description="Helical" evidence="1">
    <location>
        <begin position="44"/>
        <end position="64"/>
    </location>
</feature>
<protein>
    <submittedName>
        <fullName evidence="3">1-acyl-sn-glycerol-3-phosphate acyltransferase</fullName>
    </submittedName>
</protein>
<gene>
    <name evidence="3" type="ORF">IAC58_04785</name>
</gene>
<accession>A0A9D9DHM6</accession>
<feature type="domain" description="Phospholipid/glycerol acyltransferase" evidence="2">
    <location>
        <begin position="86"/>
        <end position="202"/>
    </location>
</feature>
<dbReference type="SUPFAM" id="SSF69593">
    <property type="entry name" value="Glycerol-3-phosphate (1)-acyltransferase"/>
    <property type="match status" value="1"/>
</dbReference>
<proteinExistence type="predicted"/>
<dbReference type="SMART" id="SM00563">
    <property type="entry name" value="PlsC"/>
    <property type="match status" value="1"/>
</dbReference>
<comment type="caution">
    <text evidence="3">The sequence shown here is derived from an EMBL/GenBank/DDBJ whole genome shotgun (WGS) entry which is preliminary data.</text>
</comment>
<dbReference type="GO" id="GO:0016746">
    <property type="term" value="F:acyltransferase activity"/>
    <property type="evidence" value="ECO:0007669"/>
    <property type="project" value="UniProtKB-KW"/>
</dbReference>
<dbReference type="Proteomes" id="UP000823613">
    <property type="component" value="Unassembled WGS sequence"/>
</dbReference>
<dbReference type="EMBL" id="JADIMY010000095">
    <property type="protein sequence ID" value="MBO8427847.1"/>
    <property type="molecule type" value="Genomic_DNA"/>
</dbReference>
<evidence type="ECO:0000259" key="2">
    <source>
        <dbReference type="SMART" id="SM00563"/>
    </source>
</evidence>
<name>A0A9D9DHM6_9BACL</name>